<dbReference type="PROSITE" id="PS50026">
    <property type="entry name" value="EGF_3"/>
    <property type="match status" value="1"/>
</dbReference>
<dbReference type="SMART" id="SM00179">
    <property type="entry name" value="EGF_CA"/>
    <property type="match status" value="6"/>
</dbReference>
<keyword evidence="3" id="KW-0964">Secreted</keyword>
<dbReference type="InterPro" id="IPR052235">
    <property type="entry name" value="Nephronectin_domain"/>
</dbReference>
<dbReference type="PROSITE" id="PS01186">
    <property type="entry name" value="EGF_2"/>
    <property type="match status" value="1"/>
</dbReference>
<dbReference type="FunFam" id="2.10.25.10:FF:000038">
    <property type="entry name" value="Fibrillin 2"/>
    <property type="match status" value="2"/>
</dbReference>
<comment type="subcellular location">
    <subcellularLocation>
        <location evidence="1">Secreted</location>
        <location evidence="1">Extracellular space</location>
        <location evidence="1">Extracellular matrix</location>
    </subcellularLocation>
</comment>
<evidence type="ECO:0000256" key="11">
    <source>
        <dbReference type="PROSITE-ProRule" id="PRU00076"/>
    </source>
</evidence>
<comment type="caution">
    <text evidence="11">Lacks conserved residue(s) required for the propagation of feature annotation.</text>
</comment>
<reference evidence="13 14" key="1">
    <citation type="journal article" date="2015" name="Parasit. Vectors">
        <title>Draft genome of the scabies mite.</title>
        <authorList>
            <person name="Rider S.D.Jr."/>
            <person name="Morgan M.S."/>
            <person name="Arlian L.G."/>
        </authorList>
    </citation>
    <scope>NUCLEOTIDE SEQUENCE [LARGE SCALE GENOMIC DNA]</scope>
    <source>
        <strain evidence="13">Arlian Lab</strain>
    </source>
</reference>
<dbReference type="SUPFAM" id="SSF57184">
    <property type="entry name" value="Growth factor receptor domain"/>
    <property type="match status" value="1"/>
</dbReference>
<dbReference type="CDD" id="cd00054">
    <property type="entry name" value="EGF_CA"/>
    <property type="match status" value="4"/>
</dbReference>
<keyword evidence="10" id="KW-0325">Glycoprotein</keyword>
<evidence type="ECO:0000256" key="8">
    <source>
        <dbReference type="ARBA" id="ARBA00022837"/>
    </source>
</evidence>
<dbReference type="PANTHER" id="PTHR24050:SF27">
    <property type="entry name" value="FIBRILLIN-1"/>
    <property type="match status" value="1"/>
</dbReference>
<evidence type="ECO:0000256" key="2">
    <source>
        <dbReference type="ARBA" id="ARBA00006127"/>
    </source>
</evidence>
<feature type="region of interest" description="Disordered" evidence="12">
    <location>
        <begin position="178"/>
        <end position="199"/>
    </location>
</feature>
<dbReference type="Pfam" id="PF07645">
    <property type="entry name" value="EGF_CA"/>
    <property type="match status" value="3"/>
</dbReference>
<evidence type="ECO:0000256" key="7">
    <source>
        <dbReference type="ARBA" id="ARBA00022737"/>
    </source>
</evidence>
<keyword evidence="4" id="KW-0272">Extracellular matrix</keyword>
<dbReference type="Pfam" id="PF12662">
    <property type="entry name" value="cEGF"/>
    <property type="match status" value="2"/>
</dbReference>
<dbReference type="OrthoDB" id="6495613at2759"/>
<dbReference type="InterPro" id="IPR009030">
    <property type="entry name" value="Growth_fac_rcpt_cys_sf"/>
</dbReference>
<dbReference type="FunFam" id="2.10.25.10:FF:000005">
    <property type="entry name" value="Fibrillin 2"/>
    <property type="match status" value="1"/>
</dbReference>
<keyword evidence="6" id="KW-0732">Signal</keyword>
<evidence type="ECO:0000256" key="10">
    <source>
        <dbReference type="ARBA" id="ARBA00023180"/>
    </source>
</evidence>
<dbReference type="PROSITE" id="PS00010">
    <property type="entry name" value="ASX_HYDROXYL"/>
    <property type="match status" value="2"/>
</dbReference>
<dbReference type="PROSITE" id="PS01187">
    <property type="entry name" value="EGF_CA"/>
    <property type="match status" value="2"/>
</dbReference>
<dbReference type="InterPro" id="IPR001881">
    <property type="entry name" value="EGF-like_Ca-bd_dom"/>
</dbReference>
<dbReference type="InterPro" id="IPR000742">
    <property type="entry name" value="EGF"/>
</dbReference>
<keyword evidence="9" id="KW-1015">Disulfide bond</keyword>
<evidence type="ECO:0000313" key="14">
    <source>
        <dbReference type="Proteomes" id="UP000616769"/>
    </source>
</evidence>
<evidence type="ECO:0000256" key="5">
    <source>
        <dbReference type="ARBA" id="ARBA00022536"/>
    </source>
</evidence>
<dbReference type="Gene3D" id="2.10.25.10">
    <property type="entry name" value="Laminin"/>
    <property type="match status" value="6"/>
</dbReference>
<keyword evidence="8" id="KW-0106">Calcium</keyword>
<evidence type="ECO:0000313" key="13">
    <source>
        <dbReference type="EMBL" id="KPM07352.1"/>
    </source>
</evidence>
<organism evidence="13 14">
    <name type="scientific">Sarcoptes scabiei</name>
    <name type="common">Itch mite</name>
    <name type="synonym">Acarus scabiei</name>
    <dbReference type="NCBI Taxonomy" id="52283"/>
    <lineage>
        <taxon>Eukaryota</taxon>
        <taxon>Metazoa</taxon>
        <taxon>Ecdysozoa</taxon>
        <taxon>Arthropoda</taxon>
        <taxon>Chelicerata</taxon>
        <taxon>Arachnida</taxon>
        <taxon>Acari</taxon>
        <taxon>Acariformes</taxon>
        <taxon>Sarcoptiformes</taxon>
        <taxon>Astigmata</taxon>
        <taxon>Psoroptidia</taxon>
        <taxon>Sarcoptoidea</taxon>
        <taxon>Sarcoptidae</taxon>
        <taxon>Sarcoptinae</taxon>
        <taxon>Sarcoptes</taxon>
    </lineage>
</organism>
<dbReference type="SMART" id="SM00181">
    <property type="entry name" value="EGF"/>
    <property type="match status" value="6"/>
</dbReference>
<comment type="caution">
    <text evidence="13">The sequence shown here is derived from an EMBL/GenBank/DDBJ whole genome shotgun (WGS) entry which is preliminary data.</text>
</comment>
<dbReference type="VEuPathDB" id="VectorBase:SSCA008423"/>
<dbReference type="EMBL" id="JXLN01011511">
    <property type="protein sequence ID" value="KPM07352.1"/>
    <property type="molecule type" value="Genomic_DNA"/>
</dbReference>
<dbReference type="Proteomes" id="UP000616769">
    <property type="component" value="Unassembled WGS sequence"/>
</dbReference>
<comment type="similarity">
    <text evidence="2">Belongs to the fibulin family.</text>
</comment>
<dbReference type="FunFam" id="2.10.25.10:FF:000240">
    <property type="entry name" value="Vitamin K-dependent protein S"/>
    <property type="match status" value="1"/>
</dbReference>
<evidence type="ECO:0000256" key="9">
    <source>
        <dbReference type="ARBA" id="ARBA00023157"/>
    </source>
</evidence>
<evidence type="ECO:0000256" key="1">
    <source>
        <dbReference type="ARBA" id="ARBA00004498"/>
    </source>
</evidence>
<evidence type="ECO:0000256" key="6">
    <source>
        <dbReference type="ARBA" id="ARBA00022729"/>
    </source>
</evidence>
<name>A0A132A8N8_SARSC</name>
<evidence type="ECO:0000256" key="12">
    <source>
        <dbReference type="SAM" id="MobiDB-lite"/>
    </source>
</evidence>
<dbReference type="InterPro" id="IPR026823">
    <property type="entry name" value="cEGF"/>
</dbReference>
<dbReference type="InterPro" id="IPR018097">
    <property type="entry name" value="EGF_Ca-bd_CS"/>
</dbReference>
<protein>
    <submittedName>
        <fullName evidence="13">Uncharacterized protein</fullName>
    </submittedName>
</protein>
<keyword evidence="7" id="KW-0677">Repeat</keyword>
<gene>
    <name evidence="13" type="ORF">QR98_0058440</name>
</gene>
<dbReference type="SUPFAM" id="SSF57196">
    <property type="entry name" value="EGF/Laminin"/>
    <property type="match status" value="4"/>
</dbReference>
<dbReference type="InterPro" id="IPR000152">
    <property type="entry name" value="EGF-type_Asp/Asn_hydroxyl_site"/>
</dbReference>
<accession>A0A132A8N8</accession>
<dbReference type="PANTHER" id="PTHR24050">
    <property type="entry name" value="PA14 DOMAIN-CONTAINING PROTEIN"/>
    <property type="match status" value="1"/>
</dbReference>
<dbReference type="InterPro" id="IPR049883">
    <property type="entry name" value="NOTCH1_EGF-like"/>
</dbReference>
<dbReference type="InterPro" id="IPR055088">
    <property type="entry name" value="Fibulin_C"/>
</dbReference>
<dbReference type="Pfam" id="PF22914">
    <property type="entry name" value="Fibulin_C"/>
    <property type="match status" value="1"/>
</dbReference>
<dbReference type="GO" id="GO:0005509">
    <property type="term" value="F:calcium ion binding"/>
    <property type="evidence" value="ECO:0007669"/>
    <property type="project" value="InterPro"/>
</dbReference>
<proteinExistence type="inferred from homology"/>
<feature type="compositionally biased region" description="Low complexity" evidence="12">
    <location>
        <begin position="178"/>
        <end position="187"/>
    </location>
</feature>
<evidence type="ECO:0000256" key="4">
    <source>
        <dbReference type="ARBA" id="ARBA00022530"/>
    </source>
</evidence>
<evidence type="ECO:0000256" key="3">
    <source>
        <dbReference type="ARBA" id="ARBA00022525"/>
    </source>
</evidence>
<dbReference type="AlphaFoldDB" id="A0A132A8N8"/>
<keyword evidence="5 11" id="KW-0245">EGF-like domain</keyword>
<sequence>MIQCRFGERPINGECRQVACGIGFFYNETDKRCQDMNECLEYRPCKQTETCTNTIGSYRCGNRCNSGYRLKSNHPDAHQAYRDEHGDHHRSCIDIDECETGQFVCPPDKQCKNRPGSFTCECREGFQQLPNGTCIDIDECLQGDTIVCPSSSKLTCINTIGSYRCECQKGYRKQMLSSSQLKSNSDSITKSATNPKDSKDFQNESKFYCVDIDECQSGYDLSTKSESNSFNDVSKQSSIASSYQYPYFSLNQCQHYCQNYPGSYRCSCRAGYRLSSDGHSCIDEDECQMFRLDSTENLNEFDDDLDIEESSIVEAIPNSVGSIRSISSPHSSPLSSSSSSSSETSLSSIRSSICYYKCTNVPGSFRCVCPKGYQTLNDGLLCKDIDECEQTSICGEDQFCLNLRGGYRCIKIDCPSEEYFFEIKNKRCVRMLEGVMGYRDLTKPISYSYQYLSIVSRIRISDSLRYLDLVSIDGRLFSIPDIRYDLTLKSVRTVLDEKHRARREDFILRKSKIDQIIVSLIRSLQGPQDIELELTVSLYPNDQLKGMTKTFIYIVVSKYTF</sequence>